<accession>A0ABU6XNF3</accession>
<name>A0ABU6XNF3_9FABA</name>
<organism evidence="1 2">
    <name type="scientific">Stylosanthes scabra</name>
    <dbReference type="NCBI Taxonomy" id="79078"/>
    <lineage>
        <taxon>Eukaryota</taxon>
        <taxon>Viridiplantae</taxon>
        <taxon>Streptophyta</taxon>
        <taxon>Embryophyta</taxon>
        <taxon>Tracheophyta</taxon>
        <taxon>Spermatophyta</taxon>
        <taxon>Magnoliopsida</taxon>
        <taxon>eudicotyledons</taxon>
        <taxon>Gunneridae</taxon>
        <taxon>Pentapetalae</taxon>
        <taxon>rosids</taxon>
        <taxon>fabids</taxon>
        <taxon>Fabales</taxon>
        <taxon>Fabaceae</taxon>
        <taxon>Papilionoideae</taxon>
        <taxon>50 kb inversion clade</taxon>
        <taxon>dalbergioids sensu lato</taxon>
        <taxon>Dalbergieae</taxon>
        <taxon>Pterocarpus clade</taxon>
        <taxon>Stylosanthes</taxon>
    </lineage>
</organism>
<comment type="caution">
    <text evidence="1">The sequence shown here is derived from an EMBL/GenBank/DDBJ whole genome shotgun (WGS) entry which is preliminary data.</text>
</comment>
<gene>
    <name evidence="1" type="ORF">PIB30_071449</name>
</gene>
<evidence type="ECO:0000313" key="1">
    <source>
        <dbReference type="EMBL" id="MED6198944.1"/>
    </source>
</evidence>
<dbReference type="EMBL" id="JASCZI010212274">
    <property type="protein sequence ID" value="MED6198944.1"/>
    <property type="molecule type" value="Genomic_DNA"/>
</dbReference>
<evidence type="ECO:0000313" key="2">
    <source>
        <dbReference type="Proteomes" id="UP001341840"/>
    </source>
</evidence>
<protein>
    <submittedName>
        <fullName evidence="1">Uncharacterized protein</fullName>
    </submittedName>
</protein>
<keyword evidence="2" id="KW-1185">Reference proteome</keyword>
<dbReference type="Proteomes" id="UP001341840">
    <property type="component" value="Unassembled WGS sequence"/>
</dbReference>
<reference evidence="1 2" key="1">
    <citation type="journal article" date="2023" name="Plants (Basel)">
        <title>Bridging the Gap: Combining Genomics and Transcriptomics Approaches to Understand Stylosanthes scabra, an Orphan Legume from the Brazilian Caatinga.</title>
        <authorList>
            <person name="Ferreira-Neto J.R.C."/>
            <person name="da Silva M.D."/>
            <person name="Binneck E."/>
            <person name="de Melo N.F."/>
            <person name="da Silva R.H."/>
            <person name="de Melo A.L.T.M."/>
            <person name="Pandolfi V."/>
            <person name="Bustamante F.O."/>
            <person name="Brasileiro-Vidal A.C."/>
            <person name="Benko-Iseppon A.M."/>
        </authorList>
    </citation>
    <scope>NUCLEOTIDE SEQUENCE [LARGE SCALE GENOMIC DNA]</scope>
    <source>
        <tissue evidence="1">Leaves</tissue>
    </source>
</reference>
<proteinExistence type="predicted"/>
<sequence>MRELYRNSSDAINGGKDADDQKRKRTVVKLYIRRGEKGWTLTLLQQGGGISATSANIIGADGGHGYRAVLGARANECLNLPEDGGAWLKDDHRSGRMHWSCIKWQNRLRRMTSISLAKMKGWVGIRVVLGRVGGYPRPGKPRVITYAISSVPFKDFDVTVSPSENMQPPRFKSGTRDLKQPDVISHYYILTVNYIVSRTGDVDFKHSNRSTFRPHGCLSLGVQPMAPKPLTGPMHERLHHLFIEY</sequence>